<comment type="caution">
    <text evidence="2">The sequence shown here is derived from an EMBL/GenBank/DDBJ whole genome shotgun (WGS) entry which is preliminary data.</text>
</comment>
<organism evidence="2 3">
    <name type="scientific">Cryptotermes secundus</name>
    <dbReference type="NCBI Taxonomy" id="105785"/>
    <lineage>
        <taxon>Eukaryota</taxon>
        <taxon>Metazoa</taxon>
        <taxon>Ecdysozoa</taxon>
        <taxon>Arthropoda</taxon>
        <taxon>Hexapoda</taxon>
        <taxon>Insecta</taxon>
        <taxon>Pterygota</taxon>
        <taxon>Neoptera</taxon>
        <taxon>Polyneoptera</taxon>
        <taxon>Dictyoptera</taxon>
        <taxon>Blattodea</taxon>
        <taxon>Blattoidea</taxon>
        <taxon>Termitoidae</taxon>
        <taxon>Kalotermitidae</taxon>
        <taxon>Cryptotermitinae</taxon>
        <taxon>Cryptotermes</taxon>
    </lineage>
</organism>
<feature type="compositionally biased region" description="Basic and acidic residues" evidence="1">
    <location>
        <begin position="140"/>
        <end position="153"/>
    </location>
</feature>
<feature type="compositionally biased region" description="Basic and acidic residues" evidence="1">
    <location>
        <begin position="80"/>
        <end position="89"/>
    </location>
</feature>
<feature type="region of interest" description="Disordered" evidence="1">
    <location>
        <begin position="53"/>
        <end position="182"/>
    </location>
</feature>
<dbReference type="Proteomes" id="UP000235965">
    <property type="component" value="Unassembled WGS sequence"/>
</dbReference>
<dbReference type="EMBL" id="NEVH01016949">
    <property type="protein sequence ID" value="PNF24956.1"/>
    <property type="molecule type" value="Genomic_DNA"/>
</dbReference>
<name>A0A2J7Q8Q9_9NEOP</name>
<dbReference type="AlphaFoldDB" id="A0A2J7Q8Q9"/>
<feature type="compositionally biased region" description="Basic and acidic residues" evidence="1">
    <location>
        <begin position="160"/>
        <end position="171"/>
    </location>
</feature>
<feature type="region of interest" description="Disordered" evidence="1">
    <location>
        <begin position="1"/>
        <end position="39"/>
    </location>
</feature>
<proteinExistence type="predicted"/>
<evidence type="ECO:0000313" key="3">
    <source>
        <dbReference type="Proteomes" id="UP000235965"/>
    </source>
</evidence>
<dbReference type="OrthoDB" id="10253254at2759"/>
<accession>A0A2J7Q8Q9</accession>
<keyword evidence="3" id="KW-1185">Reference proteome</keyword>
<feature type="compositionally biased region" description="Basic and acidic residues" evidence="1">
    <location>
        <begin position="114"/>
        <end position="131"/>
    </location>
</feature>
<sequence length="182" mass="20904">MECNDDSDLYRLEGSKNERGGLIIKRKPPEDGVFKAPAPKKSILGLDKLAALRRKQKEDAEESETKKSKVISYMDEDDGKEVQHDVEKKERKRKERNYRPAHVETPSYTGGISKEARDRLVERMQKNKERSVLQASSKGIDQEKERDHNEKNHDKHRHSHDKERGSRDRGNEGVISSADVSA</sequence>
<evidence type="ECO:0000313" key="2">
    <source>
        <dbReference type="EMBL" id="PNF24956.1"/>
    </source>
</evidence>
<reference evidence="2 3" key="1">
    <citation type="submission" date="2017-12" db="EMBL/GenBank/DDBJ databases">
        <title>Hemimetabolous genomes reveal molecular basis of termite eusociality.</title>
        <authorList>
            <person name="Harrison M.C."/>
            <person name="Jongepier E."/>
            <person name="Robertson H.M."/>
            <person name="Arning N."/>
            <person name="Bitard-Feildel T."/>
            <person name="Chao H."/>
            <person name="Childers C.P."/>
            <person name="Dinh H."/>
            <person name="Doddapaneni H."/>
            <person name="Dugan S."/>
            <person name="Gowin J."/>
            <person name="Greiner C."/>
            <person name="Han Y."/>
            <person name="Hu H."/>
            <person name="Hughes D.S.T."/>
            <person name="Huylmans A.-K."/>
            <person name="Kemena C."/>
            <person name="Kremer L.P.M."/>
            <person name="Lee S.L."/>
            <person name="Lopez-Ezquerra A."/>
            <person name="Mallet L."/>
            <person name="Monroy-Kuhn J.M."/>
            <person name="Moser A."/>
            <person name="Murali S.C."/>
            <person name="Muzny D.M."/>
            <person name="Otani S."/>
            <person name="Piulachs M.-D."/>
            <person name="Poelchau M."/>
            <person name="Qu J."/>
            <person name="Schaub F."/>
            <person name="Wada-Katsumata A."/>
            <person name="Worley K.C."/>
            <person name="Xie Q."/>
            <person name="Ylla G."/>
            <person name="Poulsen M."/>
            <person name="Gibbs R.A."/>
            <person name="Schal C."/>
            <person name="Richards S."/>
            <person name="Belles X."/>
            <person name="Korb J."/>
            <person name="Bornberg-Bauer E."/>
        </authorList>
    </citation>
    <scope>NUCLEOTIDE SEQUENCE [LARGE SCALE GENOMIC DNA]</scope>
    <source>
        <tissue evidence="2">Whole body</tissue>
    </source>
</reference>
<gene>
    <name evidence="2" type="ORF">B7P43_G09145</name>
</gene>
<evidence type="ECO:0000256" key="1">
    <source>
        <dbReference type="SAM" id="MobiDB-lite"/>
    </source>
</evidence>
<feature type="compositionally biased region" description="Basic and acidic residues" evidence="1">
    <location>
        <begin position="8"/>
        <end position="19"/>
    </location>
</feature>
<protein>
    <submittedName>
        <fullName evidence="2">Uncharacterized protein</fullName>
    </submittedName>
</protein>